<proteinExistence type="predicted"/>
<evidence type="ECO:0000313" key="10">
    <source>
        <dbReference type="Proteomes" id="UP001217325"/>
    </source>
</evidence>
<comment type="subcellular location">
    <subcellularLocation>
        <location evidence="1">Cell membrane</location>
        <topology evidence="1">Multi-pass membrane protein</topology>
    </subcellularLocation>
</comment>
<reference evidence="9" key="1">
    <citation type="submission" date="2023-02" db="EMBL/GenBank/DDBJ databases">
        <title>A novel hydrolase synthesized by Rhodococcus erythropolis HQ is responsible for the detoxification of Zearalenone.</title>
        <authorList>
            <person name="Hu J."/>
            <person name="Xu J."/>
        </authorList>
    </citation>
    <scope>NUCLEOTIDE SEQUENCE</scope>
    <source>
        <strain evidence="9">HQ</strain>
    </source>
</reference>
<feature type="transmembrane region" description="Helical" evidence="7">
    <location>
        <begin position="112"/>
        <end position="129"/>
    </location>
</feature>
<keyword evidence="2" id="KW-1003">Cell membrane</keyword>
<accession>A0AAW6LR32</accession>
<dbReference type="AlphaFoldDB" id="A0AAW6LR32"/>
<dbReference type="GO" id="GO:0005886">
    <property type="term" value="C:plasma membrane"/>
    <property type="evidence" value="ECO:0007669"/>
    <property type="project" value="UniProtKB-SubCell"/>
</dbReference>
<organism evidence="9 10">
    <name type="scientific">Rhodococcus qingshengii</name>
    <dbReference type="NCBI Taxonomy" id="334542"/>
    <lineage>
        <taxon>Bacteria</taxon>
        <taxon>Bacillati</taxon>
        <taxon>Actinomycetota</taxon>
        <taxon>Actinomycetes</taxon>
        <taxon>Mycobacteriales</taxon>
        <taxon>Nocardiaceae</taxon>
        <taxon>Rhodococcus</taxon>
        <taxon>Rhodococcus erythropolis group</taxon>
    </lineage>
</organism>
<comment type="caution">
    <text evidence="9">The sequence shown here is derived from an EMBL/GenBank/DDBJ whole genome shotgun (WGS) entry which is preliminary data.</text>
</comment>
<sequence length="224" mass="24927">MTYPPQQPGPGPTDPVAGHNHWVPPRSPLPGWPNNSPGAGQPYFAQDHQLRPPAQRIEYASWGRRVLATLVDFAFNIPYLISYTAMTTTIEYGSYDPRTGAYVRGHGPDDTLMVLTVILGLATFAFWIWNTIVRQGKTGASIGKRVHGIRVVSEETGQPIGVGQNFARQLAHILDGLPCYIGYLFPLWEDKRRTFADMIMKTVVLRDPNEAPPTPANDVDTLYR</sequence>
<keyword evidence="5 7" id="KW-0472">Membrane</keyword>
<evidence type="ECO:0000256" key="6">
    <source>
        <dbReference type="SAM" id="MobiDB-lite"/>
    </source>
</evidence>
<dbReference type="EMBL" id="JARDXE010000023">
    <property type="protein sequence ID" value="MDE8648954.1"/>
    <property type="molecule type" value="Genomic_DNA"/>
</dbReference>
<dbReference type="InterPro" id="IPR051791">
    <property type="entry name" value="Pra-immunoreactive"/>
</dbReference>
<keyword evidence="4 7" id="KW-1133">Transmembrane helix</keyword>
<evidence type="ECO:0000256" key="4">
    <source>
        <dbReference type="ARBA" id="ARBA00022989"/>
    </source>
</evidence>
<feature type="transmembrane region" description="Helical" evidence="7">
    <location>
        <begin position="66"/>
        <end position="86"/>
    </location>
</feature>
<evidence type="ECO:0000313" key="9">
    <source>
        <dbReference type="EMBL" id="MDE8648954.1"/>
    </source>
</evidence>
<dbReference type="PANTHER" id="PTHR36115">
    <property type="entry name" value="PROLINE-RICH ANTIGEN HOMOLOG-RELATED"/>
    <property type="match status" value="1"/>
</dbReference>
<evidence type="ECO:0000256" key="1">
    <source>
        <dbReference type="ARBA" id="ARBA00004651"/>
    </source>
</evidence>
<dbReference type="Proteomes" id="UP001217325">
    <property type="component" value="Unassembled WGS sequence"/>
</dbReference>
<evidence type="ECO:0000256" key="5">
    <source>
        <dbReference type="ARBA" id="ARBA00023136"/>
    </source>
</evidence>
<protein>
    <submittedName>
        <fullName evidence="9">RDD family protein</fullName>
    </submittedName>
</protein>
<feature type="compositionally biased region" description="Pro residues" evidence="6">
    <location>
        <begin position="1"/>
        <end position="13"/>
    </location>
</feature>
<feature type="region of interest" description="Disordered" evidence="6">
    <location>
        <begin position="1"/>
        <end position="45"/>
    </location>
</feature>
<evidence type="ECO:0000256" key="7">
    <source>
        <dbReference type="SAM" id="Phobius"/>
    </source>
</evidence>
<evidence type="ECO:0000256" key="3">
    <source>
        <dbReference type="ARBA" id="ARBA00022692"/>
    </source>
</evidence>
<dbReference type="Pfam" id="PF06271">
    <property type="entry name" value="RDD"/>
    <property type="match status" value="1"/>
</dbReference>
<name>A0AAW6LR32_RHOSG</name>
<dbReference type="PANTHER" id="PTHR36115:SF6">
    <property type="entry name" value="PROLINE-RICH ANTIGEN HOMOLOG"/>
    <property type="match status" value="1"/>
</dbReference>
<keyword evidence="3 7" id="KW-0812">Transmembrane</keyword>
<feature type="domain" description="RDD" evidence="8">
    <location>
        <begin position="59"/>
        <end position="200"/>
    </location>
</feature>
<dbReference type="RefSeq" id="WP_275232675.1">
    <property type="nucleotide sequence ID" value="NZ_JARDXE010000023.1"/>
</dbReference>
<evidence type="ECO:0000256" key="2">
    <source>
        <dbReference type="ARBA" id="ARBA00022475"/>
    </source>
</evidence>
<dbReference type="InterPro" id="IPR010432">
    <property type="entry name" value="RDD"/>
</dbReference>
<gene>
    <name evidence="9" type="ORF">PXH69_28685</name>
</gene>
<evidence type="ECO:0000259" key="8">
    <source>
        <dbReference type="Pfam" id="PF06271"/>
    </source>
</evidence>